<keyword evidence="1" id="KW-1133">Transmembrane helix</keyword>
<dbReference type="Proteomes" id="UP000575068">
    <property type="component" value="Unassembled WGS sequence"/>
</dbReference>
<feature type="transmembrane region" description="Helical" evidence="1">
    <location>
        <begin position="49"/>
        <end position="69"/>
    </location>
</feature>
<dbReference type="Pfam" id="PF03203">
    <property type="entry name" value="MerC"/>
    <property type="match status" value="1"/>
</dbReference>
<feature type="transmembrane region" description="Helical" evidence="1">
    <location>
        <begin position="106"/>
        <end position="124"/>
    </location>
</feature>
<feature type="transmembrane region" description="Helical" evidence="1">
    <location>
        <begin position="81"/>
        <end position="100"/>
    </location>
</feature>
<keyword evidence="1" id="KW-0472">Membrane</keyword>
<dbReference type="RefSeq" id="WP_246414697.1">
    <property type="nucleotide sequence ID" value="NZ_JACHOV010000004.1"/>
</dbReference>
<gene>
    <name evidence="2" type="ORF">HNQ99_001427</name>
</gene>
<dbReference type="InterPro" id="IPR004891">
    <property type="entry name" value="Mercury-R_MerC"/>
</dbReference>
<feature type="transmembrane region" description="Helical" evidence="1">
    <location>
        <begin position="20"/>
        <end position="43"/>
    </location>
</feature>
<evidence type="ECO:0000313" key="3">
    <source>
        <dbReference type="Proteomes" id="UP000575068"/>
    </source>
</evidence>
<keyword evidence="3" id="KW-1185">Reference proteome</keyword>
<reference evidence="2 3" key="1">
    <citation type="submission" date="2020-08" db="EMBL/GenBank/DDBJ databases">
        <title>Genomic Encyclopedia of Type Strains, Phase IV (KMG-IV): sequencing the most valuable type-strain genomes for metagenomic binning, comparative biology and taxonomic classification.</title>
        <authorList>
            <person name="Goeker M."/>
        </authorList>
    </citation>
    <scope>NUCLEOTIDE SEQUENCE [LARGE SCALE GENOMIC DNA]</scope>
    <source>
        <strain evidence="2 3">DSM 7465</strain>
    </source>
</reference>
<proteinExistence type="predicted"/>
<evidence type="ECO:0000313" key="2">
    <source>
        <dbReference type="EMBL" id="MBB4641123.1"/>
    </source>
</evidence>
<dbReference type="AlphaFoldDB" id="A0A840HT71"/>
<evidence type="ECO:0000256" key="1">
    <source>
        <dbReference type="SAM" id="Phobius"/>
    </source>
</evidence>
<name>A0A840HT71_9SPHN</name>
<keyword evidence="1" id="KW-0812">Transmembrane</keyword>
<dbReference type="GO" id="GO:0016020">
    <property type="term" value="C:membrane"/>
    <property type="evidence" value="ECO:0007669"/>
    <property type="project" value="InterPro"/>
</dbReference>
<evidence type="ECO:0008006" key="4">
    <source>
        <dbReference type="Google" id="ProtNLM"/>
    </source>
</evidence>
<sequence>MDEGTKMVQALLREGRLDRIAIGLSGLCLAHCLATSVIVALLASVGGFFLSPLFHEIGLGFAILLAAIALGHGARSHGMRLPLLIGFLGLGVMSCALILGHGWLEAPLTMTGVSILAVGHLMNYRAAR</sequence>
<comment type="caution">
    <text evidence="2">The sequence shown here is derived from an EMBL/GenBank/DDBJ whole genome shotgun (WGS) entry which is preliminary data.</text>
</comment>
<protein>
    <recommendedName>
        <fullName evidence="4">MerC domain-containing protein</fullName>
    </recommendedName>
</protein>
<organism evidence="2 3">
    <name type="scientific">Rhizorhapis suberifaciens</name>
    <name type="common">corky root of lettuce</name>
    <dbReference type="NCBI Taxonomy" id="13656"/>
    <lineage>
        <taxon>Bacteria</taxon>
        <taxon>Pseudomonadati</taxon>
        <taxon>Pseudomonadota</taxon>
        <taxon>Alphaproteobacteria</taxon>
        <taxon>Sphingomonadales</taxon>
        <taxon>Sphingomonadaceae</taxon>
        <taxon>Rhizorhapis</taxon>
    </lineage>
</organism>
<accession>A0A840HT71</accession>
<dbReference type="EMBL" id="JACHOV010000004">
    <property type="protein sequence ID" value="MBB4641123.1"/>
    <property type="molecule type" value="Genomic_DNA"/>
</dbReference>
<dbReference type="GO" id="GO:0015097">
    <property type="term" value="F:mercury ion transmembrane transporter activity"/>
    <property type="evidence" value="ECO:0007669"/>
    <property type="project" value="InterPro"/>
</dbReference>